<accession>A0ABN4WQI1</accession>
<reference evidence="2 3" key="1">
    <citation type="submission" date="2017-02" db="EMBL/GenBank/DDBJ databases">
        <authorList>
            <person name="Jeong S."/>
        </authorList>
    </citation>
    <scope>NUCLEOTIDE SEQUENCE [LARGE SCALE GENOMIC DNA]</scope>
    <source>
        <strain evidence="2 3">RMAR6-6</strain>
    </source>
</reference>
<proteinExistence type="predicted"/>
<feature type="compositionally biased region" description="Basic and acidic residues" evidence="1">
    <location>
        <begin position="123"/>
        <end position="134"/>
    </location>
</feature>
<dbReference type="EMBL" id="CP019630">
    <property type="protein sequence ID" value="AQQ02306.1"/>
    <property type="molecule type" value="Genomic_DNA"/>
</dbReference>
<sequence>MHVFVFVSLSASIAFWVASHSDQAVEVAQPLVEDAVELHVMAENALREIGQLDLEKAADEAISYYVATLRMPSLLFERLSDELGEVSDTMEKRVQSAPFPQTATTAAKDRPVPVGTGPSRYWRTGEDRHAKLSI</sequence>
<name>A0ABN4WQI1_9HYPH</name>
<gene>
    <name evidence="2" type="ORF">B0E33_00790</name>
</gene>
<keyword evidence="3" id="KW-1185">Reference proteome</keyword>
<protein>
    <submittedName>
        <fullName evidence="2">Uncharacterized protein</fullName>
    </submittedName>
</protein>
<evidence type="ECO:0000256" key="1">
    <source>
        <dbReference type="SAM" id="MobiDB-lite"/>
    </source>
</evidence>
<evidence type="ECO:0000313" key="2">
    <source>
        <dbReference type="EMBL" id="AQQ02306.1"/>
    </source>
</evidence>
<dbReference type="Proteomes" id="UP000188174">
    <property type="component" value="Chromosome"/>
</dbReference>
<organism evidence="2 3">
    <name type="scientific">Roseibium algicola</name>
    <dbReference type="NCBI Taxonomy" id="2857014"/>
    <lineage>
        <taxon>Bacteria</taxon>
        <taxon>Pseudomonadati</taxon>
        <taxon>Pseudomonadota</taxon>
        <taxon>Alphaproteobacteria</taxon>
        <taxon>Hyphomicrobiales</taxon>
        <taxon>Stappiaceae</taxon>
        <taxon>Roseibium</taxon>
    </lineage>
</organism>
<evidence type="ECO:0000313" key="3">
    <source>
        <dbReference type="Proteomes" id="UP000188174"/>
    </source>
</evidence>
<feature type="region of interest" description="Disordered" evidence="1">
    <location>
        <begin position="90"/>
        <end position="134"/>
    </location>
</feature>